<dbReference type="EMBL" id="ML208332">
    <property type="protein sequence ID" value="TFK69359.1"/>
    <property type="molecule type" value="Genomic_DNA"/>
</dbReference>
<proteinExistence type="predicted"/>
<organism evidence="1 2">
    <name type="scientific">Pluteus cervinus</name>
    <dbReference type="NCBI Taxonomy" id="181527"/>
    <lineage>
        <taxon>Eukaryota</taxon>
        <taxon>Fungi</taxon>
        <taxon>Dikarya</taxon>
        <taxon>Basidiomycota</taxon>
        <taxon>Agaricomycotina</taxon>
        <taxon>Agaricomycetes</taxon>
        <taxon>Agaricomycetidae</taxon>
        <taxon>Agaricales</taxon>
        <taxon>Pluteineae</taxon>
        <taxon>Pluteaceae</taxon>
        <taxon>Pluteus</taxon>
    </lineage>
</organism>
<dbReference type="Proteomes" id="UP000308600">
    <property type="component" value="Unassembled WGS sequence"/>
</dbReference>
<accession>A0ACD3AVH9</accession>
<gene>
    <name evidence="1" type="ORF">BDN72DRAFT_616548</name>
</gene>
<sequence length="121" mass="14147">MMVNLYNEISQIYWPRHWISIDSLPRVDSILEPTRQLMWVKYEERKQHESILDAEDSLATSLSGSFDQLLHIPNDAQPRPDSVDGRVRSSLRALISPHQWFTLLHRLLETLHSNDNAPMVM</sequence>
<name>A0ACD3AVH9_9AGAR</name>
<evidence type="ECO:0000313" key="2">
    <source>
        <dbReference type="Proteomes" id="UP000308600"/>
    </source>
</evidence>
<keyword evidence="2" id="KW-1185">Reference proteome</keyword>
<reference evidence="1 2" key="1">
    <citation type="journal article" date="2019" name="Nat. Ecol. Evol.">
        <title>Megaphylogeny resolves global patterns of mushroom evolution.</title>
        <authorList>
            <person name="Varga T."/>
            <person name="Krizsan K."/>
            <person name="Foldi C."/>
            <person name="Dima B."/>
            <person name="Sanchez-Garcia M."/>
            <person name="Sanchez-Ramirez S."/>
            <person name="Szollosi G.J."/>
            <person name="Szarkandi J.G."/>
            <person name="Papp V."/>
            <person name="Albert L."/>
            <person name="Andreopoulos W."/>
            <person name="Angelini C."/>
            <person name="Antonin V."/>
            <person name="Barry K.W."/>
            <person name="Bougher N.L."/>
            <person name="Buchanan P."/>
            <person name="Buyck B."/>
            <person name="Bense V."/>
            <person name="Catcheside P."/>
            <person name="Chovatia M."/>
            <person name="Cooper J."/>
            <person name="Damon W."/>
            <person name="Desjardin D."/>
            <person name="Finy P."/>
            <person name="Geml J."/>
            <person name="Haridas S."/>
            <person name="Hughes K."/>
            <person name="Justo A."/>
            <person name="Karasinski D."/>
            <person name="Kautmanova I."/>
            <person name="Kiss B."/>
            <person name="Kocsube S."/>
            <person name="Kotiranta H."/>
            <person name="LaButti K.M."/>
            <person name="Lechner B.E."/>
            <person name="Liimatainen K."/>
            <person name="Lipzen A."/>
            <person name="Lukacs Z."/>
            <person name="Mihaltcheva S."/>
            <person name="Morgado L.N."/>
            <person name="Niskanen T."/>
            <person name="Noordeloos M.E."/>
            <person name="Ohm R.A."/>
            <person name="Ortiz-Santana B."/>
            <person name="Ovrebo C."/>
            <person name="Racz N."/>
            <person name="Riley R."/>
            <person name="Savchenko A."/>
            <person name="Shiryaev A."/>
            <person name="Soop K."/>
            <person name="Spirin V."/>
            <person name="Szebenyi C."/>
            <person name="Tomsovsky M."/>
            <person name="Tulloss R.E."/>
            <person name="Uehling J."/>
            <person name="Grigoriev I.V."/>
            <person name="Vagvolgyi C."/>
            <person name="Papp T."/>
            <person name="Martin F.M."/>
            <person name="Miettinen O."/>
            <person name="Hibbett D.S."/>
            <person name="Nagy L.G."/>
        </authorList>
    </citation>
    <scope>NUCLEOTIDE SEQUENCE [LARGE SCALE GENOMIC DNA]</scope>
    <source>
        <strain evidence="1 2">NL-1719</strain>
    </source>
</reference>
<evidence type="ECO:0000313" key="1">
    <source>
        <dbReference type="EMBL" id="TFK69359.1"/>
    </source>
</evidence>
<protein>
    <submittedName>
        <fullName evidence="1">Uncharacterized protein</fullName>
    </submittedName>
</protein>